<dbReference type="EMBL" id="JAPZVI010000025">
    <property type="protein sequence ID" value="MCZ8404503.1"/>
    <property type="molecule type" value="Genomic_DNA"/>
</dbReference>
<dbReference type="RefSeq" id="WP_020927997.1">
    <property type="nucleotide sequence ID" value="NZ_CABIYZ010000006.1"/>
</dbReference>
<evidence type="ECO:0000313" key="1">
    <source>
        <dbReference type="EMBL" id="MCZ8404503.1"/>
    </source>
</evidence>
<accession>A0A0D6HT64</accession>
<protein>
    <submittedName>
        <fullName evidence="1">DUF169 domain-containing protein</fullName>
    </submittedName>
</protein>
<dbReference type="InterPro" id="IPR003748">
    <property type="entry name" value="DUF169"/>
</dbReference>
<dbReference type="eggNOG" id="COG2043">
    <property type="taxonomic scope" value="Bacteria"/>
</dbReference>
<gene>
    <name evidence="1" type="ORF">O9570_23795</name>
</gene>
<sequence>MEETTQQTNQEAIPGQPLDWAALVDDLNRLLRLKTTVIGMKLYQDEAALAGVKGLRRPKATHTTDQIVGMAARLGWTVGITGDDLVGAQCRAVIGLGPQDEAWRSGKEYVGVWHATEADARARQEALSCVPAGRYRAMVVSPLASGRLDPPDICLVYATPGQMIILINGLQWKNYRRFDWSVVGETACADSWGRALATGEPSLSLPCYAERRYGGVPDEEMLMALPPRYLPMAIEGMKALSANGLRYPIPPYGIQNDVRAGMGVSYAQPPRA</sequence>
<evidence type="ECO:0000313" key="2">
    <source>
        <dbReference type="Proteomes" id="UP001141992"/>
    </source>
</evidence>
<name>A0A0D6HT64_ALCXX</name>
<dbReference type="PANTHER" id="PTHR37954:SF3">
    <property type="entry name" value="DUF169 DOMAIN-CONTAINING PROTEIN"/>
    <property type="match status" value="1"/>
</dbReference>
<dbReference type="Proteomes" id="UP001141992">
    <property type="component" value="Unassembled WGS sequence"/>
</dbReference>
<comment type="caution">
    <text evidence="1">The sequence shown here is derived from an EMBL/GenBank/DDBJ whole genome shotgun (WGS) entry which is preliminary data.</text>
</comment>
<proteinExistence type="predicted"/>
<dbReference type="Pfam" id="PF02596">
    <property type="entry name" value="DUF169"/>
    <property type="match status" value="1"/>
</dbReference>
<reference evidence="1" key="1">
    <citation type="submission" date="2022-12" db="EMBL/GenBank/DDBJ databases">
        <authorList>
            <person name="Voronina O.L."/>
            <person name="Kunda M.S."/>
            <person name="Ryzhova N."/>
            <person name="Aksenova E.I."/>
        </authorList>
    </citation>
    <scope>NUCLEOTIDE SEQUENCE</scope>
    <source>
        <strain evidence="1">SCCH136:Ach223948</strain>
    </source>
</reference>
<dbReference type="KEGG" id="axx:ERS451415_03223"/>
<organism evidence="1 2">
    <name type="scientific">Alcaligenes xylosoxydans xylosoxydans</name>
    <name type="common">Achromobacter xylosoxidans</name>
    <dbReference type="NCBI Taxonomy" id="85698"/>
    <lineage>
        <taxon>Bacteria</taxon>
        <taxon>Pseudomonadati</taxon>
        <taxon>Pseudomonadota</taxon>
        <taxon>Betaproteobacteria</taxon>
        <taxon>Burkholderiales</taxon>
        <taxon>Alcaligenaceae</taxon>
        <taxon>Achromobacter</taxon>
    </lineage>
</organism>
<dbReference type="AlphaFoldDB" id="A0A0D6HT64"/>
<dbReference type="PANTHER" id="PTHR37954">
    <property type="entry name" value="BLL4979 PROTEIN"/>
    <property type="match status" value="1"/>
</dbReference>
<dbReference type="GeneID" id="75277222"/>